<dbReference type="PANTHER" id="PTHR45749:SF23">
    <property type="entry name" value="ZINC FINGER MYM-TYPE PROTEIN 1-LIKE"/>
    <property type="match status" value="1"/>
</dbReference>
<dbReference type="GO" id="GO:0046983">
    <property type="term" value="F:protein dimerization activity"/>
    <property type="evidence" value="ECO:0007669"/>
    <property type="project" value="InterPro"/>
</dbReference>
<sequence length="555" mass="62888">MVYSISKGSLFCAICKLFGADNQFGYEGFDDWKNGNNRIICHENSYEHKKNIVSFVSRQRDSGRIDSELASQITNEIKYWSAVLNRVIEIIKYLTSRGLALRGSDEHIGSLHNGNFLGAVELLAKFDPFMSNHVAQYGNAGKEILNQIKIAKYYSIIVDSTPDIAHIDQLCFVIRYVLDDGSPVERFLTFFENSGHKSKELAETVLEVLSTNNIPIKDCRGQSYDNARNMSGQYSGLQARIKSLNPLADYVPCAGHSLNLVGTFSAECCTNSVKWSARADACRALLLSYSNILEACNLIETNKTETAACKHEVKAIAKYLKSLEFGIMICMWNTILNRFNATNLKLQSVNIDMETVIQLYTSLENYIDSLRATFDDIEKDGINLTKEKLYKKDTTRMVKRKVIFDDEDNDEEFVSEHEKNHIGTNHSKIYGCIPCLFKQPNINLISESCINLATRFSSDIESGHLLNDEYYFDIFPNLTVVLRMYLSTALTNCSGERSFSALKRIKNCLRSTTTSTRLNALSLLNIENELLQILHYSDIITEFTTRKSRKTTIFS</sequence>
<dbReference type="Proteomes" id="UP000478052">
    <property type="component" value="Unassembled WGS sequence"/>
</dbReference>
<dbReference type="SUPFAM" id="SSF53098">
    <property type="entry name" value="Ribonuclease H-like"/>
    <property type="match status" value="1"/>
</dbReference>
<dbReference type="InterPro" id="IPR008906">
    <property type="entry name" value="HATC_C_dom"/>
</dbReference>
<gene>
    <name evidence="2" type="ORF">FWK35_00027235</name>
</gene>
<dbReference type="Pfam" id="PF05699">
    <property type="entry name" value="Dimer_Tnp_hAT"/>
    <property type="match status" value="1"/>
</dbReference>
<dbReference type="InterPro" id="IPR012337">
    <property type="entry name" value="RNaseH-like_sf"/>
</dbReference>
<dbReference type="EMBL" id="VUJU01009721">
    <property type="protein sequence ID" value="KAF0718090.1"/>
    <property type="molecule type" value="Genomic_DNA"/>
</dbReference>
<dbReference type="PANTHER" id="PTHR45749">
    <property type="match status" value="1"/>
</dbReference>
<evidence type="ECO:0000259" key="1">
    <source>
        <dbReference type="Pfam" id="PF05699"/>
    </source>
</evidence>
<accession>A0A6G0W3L1</accession>
<keyword evidence="3" id="KW-1185">Reference proteome</keyword>
<protein>
    <submittedName>
        <fullName evidence="2">Zinc finger MYM-type protein 1-like</fullName>
    </submittedName>
</protein>
<evidence type="ECO:0000313" key="3">
    <source>
        <dbReference type="Proteomes" id="UP000478052"/>
    </source>
</evidence>
<organism evidence="2 3">
    <name type="scientific">Aphis craccivora</name>
    <name type="common">Cowpea aphid</name>
    <dbReference type="NCBI Taxonomy" id="307492"/>
    <lineage>
        <taxon>Eukaryota</taxon>
        <taxon>Metazoa</taxon>
        <taxon>Ecdysozoa</taxon>
        <taxon>Arthropoda</taxon>
        <taxon>Hexapoda</taxon>
        <taxon>Insecta</taxon>
        <taxon>Pterygota</taxon>
        <taxon>Neoptera</taxon>
        <taxon>Paraneoptera</taxon>
        <taxon>Hemiptera</taxon>
        <taxon>Sternorrhyncha</taxon>
        <taxon>Aphidomorpha</taxon>
        <taxon>Aphidoidea</taxon>
        <taxon>Aphididae</taxon>
        <taxon>Aphidini</taxon>
        <taxon>Aphis</taxon>
        <taxon>Aphis</taxon>
    </lineage>
</organism>
<dbReference type="AlphaFoldDB" id="A0A6G0W3L1"/>
<dbReference type="OrthoDB" id="6623362at2759"/>
<name>A0A6G0W3L1_APHCR</name>
<evidence type="ECO:0000313" key="2">
    <source>
        <dbReference type="EMBL" id="KAF0718090.1"/>
    </source>
</evidence>
<feature type="domain" description="HAT C-terminal dimerisation" evidence="1">
    <location>
        <begin position="473"/>
        <end position="530"/>
    </location>
</feature>
<reference evidence="2 3" key="1">
    <citation type="submission" date="2019-08" db="EMBL/GenBank/DDBJ databases">
        <title>Whole genome of Aphis craccivora.</title>
        <authorList>
            <person name="Voronova N.V."/>
            <person name="Shulinski R.S."/>
            <person name="Bandarenka Y.V."/>
            <person name="Zhorov D.G."/>
            <person name="Warner D."/>
        </authorList>
    </citation>
    <scope>NUCLEOTIDE SEQUENCE [LARGE SCALE GENOMIC DNA]</scope>
    <source>
        <strain evidence="2">180601</strain>
        <tissue evidence="2">Whole Body</tissue>
    </source>
</reference>
<proteinExistence type="predicted"/>
<comment type="caution">
    <text evidence="2">The sequence shown here is derived from an EMBL/GenBank/DDBJ whole genome shotgun (WGS) entry which is preliminary data.</text>
</comment>